<reference evidence="12 13" key="1">
    <citation type="journal article" date="2015" name="Int. J. Syst. Evol. Microbiol.">
        <title>Exiguobacterium enclense sp. nov., isolated from sediment.</title>
        <authorList>
            <person name="Dastager S.G."/>
            <person name="Mawlankar R."/>
            <person name="Sonalkar V.V."/>
            <person name="Thorat M.N."/>
            <person name="Mual P."/>
            <person name="Verma A."/>
            <person name="Krishnamurthi S."/>
            <person name="Tang S.K."/>
            <person name="Li W.J."/>
        </authorList>
    </citation>
    <scope>NUCLEOTIDE SEQUENCE [LARGE SCALE GENOMIC DNA]</scope>
    <source>
        <strain evidence="12 13">NIO-1109</strain>
    </source>
</reference>
<dbReference type="Pfam" id="PF00664">
    <property type="entry name" value="ABC_membrane"/>
    <property type="match status" value="1"/>
</dbReference>
<dbReference type="SMART" id="SM00382">
    <property type="entry name" value="AAA"/>
    <property type="match status" value="1"/>
</dbReference>
<dbReference type="InterPro" id="IPR027417">
    <property type="entry name" value="P-loop_NTPase"/>
</dbReference>
<dbReference type="GO" id="GO:0016887">
    <property type="term" value="F:ATP hydrolysis activity"/>
    <property type="evidence" value="ECO:0007669"/>
    <property type="project" value="InterPro"/>
</dbReference>
<evidence type="ECO:0000313" key="13">
    <source>
        <dbReference type="Proteomes" id="UP000053797"/>
    </source>
</evidence>
<evidence type="ECO:0000313" key="12">
    <source>
        <dbReference type="EMBL" id="KSU49680.1"/>
    </source>
</evidence>
<evidence type="ECO:0000256" key="5">
    <source>
        <dbReference type="ARBA" id="ARBA00022741"/>
    </source>
</evidence>
<dbReference type="PROSITE" id="PS00211">
    <property type="entry name" value="ABC_TRANSPORTER_1"/>
    <property type="match status" value="1"/>
</dbReference>
<evidence type="ECO:0000256" key="1">
    <source>
        <dbReference type="ARBA" id="ARBA00004651"/>
    </source>
</evidence>
<comment type="subcellular location">
    <subcellularLocation>
        <location evidence="1">Cell membrane</location>
        <topology evidence="1">Multi-pass membrane protein</topology>
    </subcellularLocation>
</comment>
<dbReference type="FunFam" id="3.40.50.300:FF:000221">
    <property type="entry name" value="Multidrug ABC transporter ATP-binding protein"/>
    <property type="match status" value="1"/>
</dbReference>
<feature type="domain" description="ABC transmembrane type-1" evidence="11">
    <location>
        <begin position="33"/>
        <end position="311"/>
    </location>
</feature>
<keyword evidence="5" id="KW-0547">Nucleotide-binding</keyword>
<dbReference type="PROSITE" id="PS50929">
    <property type="entry name" value="ABC_TM1F"/>
    <property type="match status" value="1"/>
</dbReference>
<name>A0A0V8GHB6_9BACL</name>
<evidence type="ECO:0000256" key="2">
    <source>
        <dbReference type="ARBA" id="ARBA00022448"/>
    </source>
</evidence>
<accession>A0A0V8GHB6</accession>
<evidence type="ECO:0000259" key="11">
    <source>
        <dbReference type="PROSITE" id="PS50929"/>
    </source>
</evidence>
<keyword evidence="3" id="KW-1003">Cell membrane</keyword>
<dbReference type="SUPFAM" id="SSF90123">
    <property type="entry name" value="ABC transporter transmembrane region"/>
    <property type="match status" value="1"/>
</dbReference>
<dbReference type="Pfam" id="PF00005">
    <property type="entry name" value="ABC_tran"/>
    <property type="match status" value="1"/>
</dbReference>
<evidence type="ECO:0000256" key="7">
    <source>
        <dbReference type="ARBA" id="ARBA00022989"/>
    </source>
</evidence>
<dbReference type="EMBL" id="LNQL01000002">
    <property type="protein sequence ID" value="KSU49680.1"/>
    <property type="molecule type" value="Genomic_DNA"/>
</dbReference>
<organism evidence="12 13">
    <name type="scientific">Exiguobacterium indicum</name>
    <dbReference type="NCBI Taxonomy" id="296995"/>
    <lineage>
        <taxon>Bacteria</taxon>
        <taxon>Bacillati</taxon>
        <taxon>Bacillota</taxon>
        <taxon>Bacilli</taxon>
        <taxon>Bacillales</taxon>
        <taxon>Bacillales Family XII. Incertae Sedis</taxon>
        <taxon>Exiguobacterium</taxon>
    </lineage>
</organism>
<evidence type="ECO:0000256" key="9">
    <source>
        <dbReference type="SAM" id="Phobius"/>
    </source>
</evidence>
<dbReference type="InterPro" id="IPR017871">
    <property type="entry name" value="ABC_transporter-like_CS"/>
</dbReference>
<dbReference type="InterPro" id="IPR003439">
    <property type="entry name" value="ABC_transporter-like_ATP-bd"/>
</dbReference>
<keyword evidence="2" id="KW-0813">Transport</keyword>
<dbReference type="InterPro" id="IPR039421">
    <property type="entry name" value="Type_1_exporter"/>
</dbReference>
<keyword evidence="8 9" id="KW-0472">Membrane</keyword>
<feature type="domain" description="ABC transporter" evidence="10">
    <location>
        <begin position="342"/>
        <end position="576"/>
    </location>
</feature>
<dbReference type="GO" id="GO:0005886">
    <property type="term" value="C:plasma membrane"/>
    <property type="evidence" value="ECO:0007669"/>
    <property type="project" value="UniProtKB-SubCell"/>
</dbReference>
<keyword evidence="7 9" id="KW-1133">Transmembrane helix</keyword>
<feature type="transmembrane region" description="Helical" evidence="9">
    <location>
        <begin position="144"/>
        <end position="164"/>
    </location>
</feature>
<feature type="transmembrane region" description="Helical" evidence="9">
    <location>
        <begin position="170"/>
        <end position="187"/>
    </location>
</feature>
<dbReference type="SUPFAM" id="SSF52540">
    <property type="entry name" value="P-loop containing nucleoside triphosphate hydrolases"/>
    <property type="match status" value="1"/>
</dbReference>
<sequence length="589" mass="65215">MEKRGCVEMNAATFQSFYLLLKKTKPPVGLLSAAVSVSVIQALAALAIPWFLKTLIDGFTVDRLTPQLISLFVIVFVVQVVANALSIYWLQIVGQRIVANLRTLLWKHLLTLSIPFYDETKSGELVSRLNSDATTLQQLLSEQLVRLLTSLVSIIGAITILFFLDWQMTLVMVIAVPVTLLIIIPLVRKLHKISRETQKELAGLSGFFAEMLGEVRLVKSQATESYELDRGKTRIENLYGYGVKEGRIQALLLPIFNVTLTTMLILIIGFGAYRVATNQITAGELVAFSLYLFQIMTPLVTMTEFITKLQKARGATERIIELLDETPEAPGALVAPRPFTDVTVDHLSFGYNETPILQDVSFTLPRGKTTAIVGPSGSGKTTLFAILERFYQPTSGQIRLGDQSIADLTLSSWRQAIGYVAQDSPVLSGTIRDNLVYGLAEDVSEDKIREAARMANADTFIERFPDGYATEIGERGVKLSGGQRQRIAIARALLRDPEILLLDEATSSLDSESERVVQEALERLMVGRTTFVIAHRLATVRHADQIIVLEDGRISGIGTHDRLVVDNPLYNKLVTQQFIGTERARGNHV</sequence>
<dbReference type="AlphaFoldDB" id="A0A0V8GHB6"/>
<proteinExistence type="predicted"/>
<gene>
    <name evidence="12" type="ORF">AS033_08750</name>
</gene>
<dbReference type="InterPro" id="IPR011527">
    <property type="entry name" value="ABC1_TM_dom"/>
</dbReference>
<evidence type="ECO:0000256" key="3">
    <source>
        <dbReference type="ARBA" id="ARBA00022475"/>
    </source>
</evidence>
<feature type="transmembrane region" description="Helical" evidence="9">
    <location>
        <begin position="28"/>
        <end position="48"/>
    </location>
</feature>
<dbReference type="Gene3D" id="3.40.50.300">
    <property type="entry name" value="P-loop containing nucleotide triphosphate hydrolases"/>
    <property type="match status" value="1"/>
</dbReference>
<dbReference type="GO" id="GO:0015421">
    <property type="term" value="F:ABC-type oligopeptide transporter activity"/>
    <property type="evidence" value="ECO:0007669"/>
    <property type="project" value="TreeGrafter"/>
</dbReference>
<comment type="caution">
    <text evidence="12">The sequence shown here is derived from an EMBL/GenBank/DDBJ whole genome shotgun (WGS) entry which is preliminary data.</text>
</comment>
<evidence type="ECO:0000256" key="4">
    <source>
        <dbReference type="ARBA" id="ARBA00022692"/>
    </source>
</evidence>
<feature type="transmembrane region" description="Helical" evidence="9">
    <location>
        <begin position="68"/>
        <end position="90"/>
    </location>
</feature>
<evidence type="ECO:0000256" key="8">
    <source>
        <dbReference type="ARBA" id="ARBA00023136"/>
    </source>
</evidence>
<dbReference type="Gene3D" id="1.20.1560.10">
    <property type="entry name" value="ABC transporter type 1, transmembrane domain"/>
    <property type="match status" value="1"/>
</dbReference>
<evidence type="ECO:0000256" key="6">
    <source>
        <dbReference type="ARBA" id="ARBA00022840"/>
    </source>
</evidence>
<evidence type="ECO:0000259" key="10">
    <source>
        <dbReference type="PROSITE" id="PS50893"/>
    </source>
</evidence>
<dbReference type="Proteomes" id="UP000053797">
    <property type="component" value="Unassembled WGS sequence"/>
</dbReference>
<dbReference type="CDD" id="cd18551">
    <property type="entry name" value="ABC_6TM_LmrA_like"/>
    <property type="match status" value="1"/>
</dbReference>
<dbReference type="InterPro" id="IPR003593">
    <property type="entry name" value="AAA+_ATPase"/>
</dbReference>
<dbReference type="GO" id="GO:0005524">
    <property type="term" value="F:ATP binding"/>
    <property type="evidence" value="ECO:0007669"/>
    <property type="project" value="UniProtKB-KW"/>
</dbReference>
<protein>
    <submittedName>
        <fullName evidence="12">Multidrug ABC transporter permease</fullName>
    </submittedName>
</protein>
<dbReference type="InterPro" id="IPR036640">
    <property type="entry name" value="ABC1_TM_sf"/>
</dbReference>
<dbReference type="PANTHER" id="PTHR43394:SF1">
    <property type="entry name" value="ATP-BINDING CASSETTE SUB-FAMILY B MEMBER 10, MITOCHONDRIAL"/>
    <property type="match status" value="1"/>
</dbReference>
<dbReference type="PANTHER" id="PTHR43394">
    <property type="entry name" value="ATP-DEPENDENT PERMEASE MDL1, MITOCHONDRIAL"/>
    <property type="match status" value="1"/>
</dbReference>
<feature type="transmembrane region" description="Helical" evidence="9">
    <location>
        <begin position="251"/>
        <end position="273"/>
    </location>
</feature>
<dbReference type="PROSITE" id="PS50893">
    <property type="entry name" value="ABC_TRANSPORTER_2"/>
    <property type="match status" value="1"/>
</dbReference>
<keyword evidence="4 9" id="KW-0812">Transmembrane</keyword>
<keyword evidence="6" id="KW-0067">ATP-binding</keyword>